<keyword evidence="2" id="KW-1185">Reference proteome</keyword>
<dbReference type="RefSeq" id="WP_227774499.1">
    <property type="nucleotide sequence ID" value="NZ_JAVYAA010000002.1"/>
</dbReference>
<proteinExistence type="predicted"/>
<comment type="caution">
    <text evidence="1">The sequence shown here is derived from an EMBL/GenBank/DDBJ whole genome shotgun (WGS) entry which is preliminary data.</text>
</comment>
<accession>A0AAJ2N1G8</accession>
<gene>
    <name evidence="1" type="ORF">RQP50_09145</name>
</gene>
<protein>
    <submittedName>
        <fullName evidence="1">Uncharacterized protein</fullName>
    </submittedName>
</protein>
<evidence type="ECO:0000313" key="1">
    <source>
        <dbReference type="EMBL" id="MDT8976408.1"/>
    </source>
</evidence>
<reference evidence="2" key="1">
    <citation type="submission" date="2023-09" db="EMBL/GenBank/DDBJ databases">
        <title>Paenibacillus sp. chi10 Genome sequencing and assembly.</title>
        <authorList>
            <person name="Kim I."/>
        </authorList>
    </citation>
    <scope>NUCLEOTIDE SEQUENCE [LARGE SCALE GENOMIC DNA]</scope>
    <source>
        <strain evidence="2">chi10</strain>
    </source>
</reference>
<evidence type="ECO:0000313" key="2">
    <source>
        <dbReference type="Proteomes" id="UP001250538"/>
    </source>
</evidence>
<dbReference type="EMBL" id="JAVYAA010000002">
    <property type="protein sequence ID" value="MDT8976408.1"/>
    <property type="molecule type" value="Genomic_DNA"/>
</dbReference>
<name>A0AAJ2N1G8_9BACL</name>
<dbReference type="Proteomes" id="UP001250538">
    <property type="component" value="Unassembled WGS sequence"/>
</dbReference>
<dbReference type="AlphaFoldDB" id="A0AAJ2N1G8"/>
<sequence>MLASVRAADRMQKHFSRFKDYFEAQLEDSGDASIKTNLLANPIVTVEAVE</sequence>
<organism evidence="1 2">
    <name type="scientific">Paenibacillus suaedae</name>
    <dbReference type="NCBI Taxonomy" id="3077233"/>
    <lineage>
        <taxon>Bacteria</taxon>
        <taxon>Bacillati</taxon>
        <taxon>Bacillota</taxon>
        <taxon>Bacilli</taxon>
        <taxon>Bacillales</taxon>
        <taxon>Paenibacillaceae</taxon>
        <taxon>Paenibacillus</taxon>
    </lineage>
</organism>